<accession>A0A565BHX2</accession>
<dbReference type="EMBL" id="CABITT030000004">
    <property type="protein sequence ID" value="VVB00768.1"/>
    <property type="molecule type" value="Genomic_DNA"/>
</dbReference>
<protein>
    <submittedName>
        <fullName evidence="1">Uncharacterized protein</fullName>
    </submittedName>
</protein>
<comment type="caution">
    <text evidence="1">The sequence shown here is derived from an EMBL/GenBank/DDBJ whole genome shotgun (WGS) entry which is preliminary data.</text>
</comment>
<organism evidence="1 2">
    <name type="scientific">Arabis nemorensis</name>
    <dbReference type="NCBI Taxonomy" id="586526"/>
    <lineage>
        <taxon>Eukaryota</taxon>
        <taxon>Viridiplantae</taxon>
        <taxon>Streptophyta</taxon>
        <taxon>Embryophyta</taxon>
        <taxon>Tracheophyta</taxon>
        <taxon>Spermatophyta</taxon>
        <taxon>Magnoliopsida</taxon>
        <taxon>eudicotyledons</taxon>
        <taxon>Gunneridae</taxon>
        <taxon>Pentapetalae</taxon>
        <taxon>rosids</taxon>
        <taxon>malvids</taxon>
        <taxon>Brassicales</taxon>
        <taxon>Brassicaceae</taxon>
        <taxon>Arabideae</taxon>
        <taxon>Arabis</taxon>
    </lineage>
</organism>
<dbReference type="Proteomes" id="UP000489600">
    <property type="component" value="Unassembled WGS sequence"/>
</dbReference>
<name>A0A565BHX2_9BRAS</name>
<reference evidence="1" key="1">
    <citation type="submission" date="2019-07" db="EMBL/GenBank/DDBJ databases">
        <authorList>
            <person name="Dittberner H."/>
        </authorList>
    </citation>
    <scope>NUCLEOTIDE SEQUENCE [LARGE SCALE GENOMIC DNA]</scope>
</reference>
<keyword evidence="2" id="KW-1185">Reference proteome</keyword>
<dbReference type="AlphaFoldDB" id="A0A565BHX2"/>
<evidence type="ECO:0000313" key="1">
    <source>
        <dbReference type="EMBL" id="VVB00768.1"/>
    </source>
</evidence>
<evidence type="ECO:0000313" key="2">
    <source>
        <dbReference type="Proteomes" id="UP000489600"/>
    </source>
</evidence>
<gene>
    <name evidence="1" type="ORF">ANE_LOCUS11212</name>
</gene>
<proteinExistence type="predicted"/>
<sequence>MSHYYDNDSSMISDAASPGLSELLGAKENTRHGKFMDNITSEERGCITDTGSKITEVINEEFFSAELKKRGLCVVPLSMLSNFIA</sequence>
<dbReference type="OrthoDB" id="779856at2759"/>